<proteinExistence type="predicted"/>
<dbReference type="RefSeq" id="WP_005868224.1">
    <property type="nucleotide sequence ID" value="NZ_BAABYH010000001.1"/>
</dbReference>
<dbReference type="EMBL" id="CYXP01000001">
    <property type="protein sequence ID" value="CUM82950.1"/>
    <property type="molecule type" value="Genomic_DNA"/>
</dbReference>
<reference evidence="6 7" key="1">
    <citation type="submission" date="2015-09" db="EMBL/GenBank/DDBJ databases">
        <authorList>
            <consortium name="Pathogen Informatics"/>
        </authorList>
    </citation>
    <scope>NUCLEOTIDE SEQUENCE [LARGE SCALE GENOMIC DNA]</scope>
    <source>
        <strain evidence="2 7">2789STDY5608872</strain>
        <strain evidence="3 6">2789STDY5834948</strain>
    </source>
</reference>
<gene>
    <name evidence="2" type="ORF">ERS852429_00777</name>
    <name evidence="3" type="ORF">ERS852560_02182</name>
    <name evidence="4" type="ORF">LI194_16895</name>
    <name evidence="5" type="ORF">PN612_03075</name>
</gene>
<accession>A0A174V9H5</accession>
<dbReference type="GeneID" id="93525311"/>
<evidence type="ECO:0000313" key="3">
    <source>
        <dbReference type="EMBL" id="CUQ32186.1"/>
    </source>
</evidence>
<reference evidence="5" key="3">
    <citation type="submission" date="2023-01" db="EMBL/GenBank/DDBJ databases">
        <title>Human gut microbiome strain richness.</title>
        <authorList>
            <person name="Chen-Liaw A."/>
        </authorList>
    </citation>
    <scope>NUCLEOTIDE SEQUENCE</scope>
    <source>
        <strain evidence="5">D35st1_E5_D35t1_190705</strain>
    </source>
</reference>
<protein>
    <submittedName>
        <fullName evidence="3">Uncharacterized protein</fullName>
    </submittedName>
</protein>
<dbReference type="Proteomes" id="UP000095332">
    <property type="component" value="Unassembled WGS sequence"/>
</dbReference>
<dbReference type="Proteomes" id="UP001198806">
    <property type="component" value="Unassembled WGS sequence"/>
</dbReference>
<dbReference type="Proteomes" id="UP000095591">
    <property type="component" value="Unassembled WGS sequence"/>
</dbReference>
<feature type="transmembrane region" description="Helical" evidence="1">
    <location>
        <begin position="34"/>
        <end position="52"/>
    </location>
</feature>
<dbReference type="AlphaFoldDB" id="A0A174V9H5"/>
<dbReference type="EMBL" id="JAQMPX010000023">
    <property type="protein sequence ID" value="MDB9137491.1"/>
    <property type="molecule type" value="Genomic_DNA"/>
</dbReference>
<dbReference type="EMBL" id="JAJCNI010000024">
    <property type="protein sequence ID" value="MCB6519468.1"/>
    <property type="molecule type" value="Genomic_DNA"/>
</dbReference>
<feature type="transmembrane region" description="Helical" evidence="1">
    <location>
        <begin position="10"/>
        <end position="28"/>
    </location>
</feature>
<evidence type="ECO:0000256" key="1">
    <source>
        <dbReference type="SAM" id="Phobius"/>
    </source>
</evidence>
<evidence type="ECO:0000313" key="5">
    <source>
        <dbReference type="EMBL" id="MDB9137491.1"/>
    </source>
</evidence>
<dbReference type="EMBL" id="CZBM01000008">
    <property type="protein sequence ID" value="CUQ32186.1"/>
    <property type="molecule type" value="Genomic_DNA"/>
</dbReference>
<organism evidence="3 6">
    <name type="scientific">Parabacteroides distasonis</name>
    <dbReference type="NCBI Taxonomy" id="823"/>
    <lineage>
        <taxon>Bacteria</taxon>
        <taxon>Pseudomonadati</taxon>
        <taxon>Bacteroidota</taxon>
        <taxon>Bacteroidia</taxon>
        <taxon>Bacteroidales</taxon>
        <taxon>Tannerellaceae</taxon>
        <taxon>Parabacteroides</taxon>
    </lineage>
</organism>
<keyword evidence="1" id="KW-1133">Transmembrane helix</keyword>
<evidence type="ECO:0000313" key="6">
    <source>
        <dbReference type="Proteomes" id="UP000095332"/>
    </source>
</evidence>
<evidence type="ECO:0000313" key="2">
    <source>
        <dbReference type="EMBL" id="CUM82950.1"/>
    </source>
</evidence>
<name>A0A174V9H5_PARDI</name>
<evidence type="ECO:0000313" key="7">
    <source>
        <dbReference type="Proteomes" id="UP000095591"/>
    </source>
</evidence>
<sequence length="56" mass="6228">MTRGSKADEILTLVFMLLAIAAVVCYFAVSDKTVFLYCGGAAIVLRLVQYVLRYIH</sequence>
<reference evidence="4" key="2">
    <citation type="submission" date="2021-10" db="EMBL/GenBank/DDBJ databases">
        <title>Collection of gut derived symbiotic bacterial strains cultured from healthy donors.</title>
        <authorList>
            <person name="Lin H."/>
            <person name="Littmann E."/>
            <person name="Kohout C."/>
            <person name="Pamer E.G."/>
        </authorList>
    </citation>
    <scope>NUCLEOTIDE SEQUENCE</scope>
    <source>
        <strain evidence="4">DFI.2.94</strain>
    </source>
</reference>
<dbReference type="Proteomes" id="UP001211522">
    <property type="component" value="Unassembled WGS sequence"/>
</dbReference>
<keyword evidence="1" id="KW-0472">Membrane</keyword>
<keyword evidence="1" id="KW-0812">Transmembrane</keyword>
<evidence type="ECO:0000313" key="4">
    <source>
        <dbReference type="EMBL" id="MCB6519468.1"/>
    </source>
</evidence>